<feature type="compositionally biased region" description="Basic and acidic residues" evidence="1">
    <location>
        <begin position="52"/>
        <end position="77"/>
    </location>
</feature>
<dbReference type="EMBL" id="VDMD01000014">
    <property type="protein sequence ID" value="TRM61938.1"/>
    <property type="molecule type" value="Genomic_DNA"/>
</dbReference>
<reference evidence="2 3" key="1">
    <citation type="journal article" date="2019" name="New Phytol.">
        <title>Comparative genomics reveals unique wood-decay strategies and fruiting body development in the Schizophyllaceae.</title>
        <authorList>
            <person name="Almasi E."/>
            <person name="Sahu N."/>
            <person name="Krizsan K."/>
            <person name="Balint B."/>
            <person name="Kovacs G.M."/>
            <person name="Kiss B."/>
            <person name="Cseklye J."/>
            <person name="Drula E."/>
            <person name="Henrissat B."/>
            <person name="Nagy I."/>
            <person name="Chovatia M."/>
            <person name="Adam C."/>
            <person name="LaButti K."/>
            <person name="Lipzen A."/>
            <person name="Riley R."/>
            <person name="Grigoriev I.V."/>
            <person name="Nagy L.G."/>
        </authorList>
    </citation>
    <scope>NUCLEOTIDE SEQUENCE [LARGE SCALE GENOMIC DNA]</scope>
    <source>
        <strain evidence="2 3">NL-1724</strain>
    </source>
</reference>
<keyword evidence="3" id="KW-1185">Reference proteome</keyword>
<feature type="region of interest" description="Disordered" evidence="1">
    <location>
        <begin position="52"/>
        <end position="85"/>
    </location>
</feature>
<feature type="compositionally biased region" description="Polar residues" evidence="1">
    <location>
        <begin position="134"/>
        <end position="145"/>
    </location>
</feature>
<sequence>MYTLCTQASKPHIARMRHKKLRVHRGSRPSAGVNACICRRQPQRCIDTRRVARDHSYGRAAERPRPRDSAVRGERAQRRGASPITLLCGRLSSEAQSRGSRQQSELSIHRLSLYAAQAMTCASLQTLPEPKAPRSSSLGTQSKLCTTRLYGGPGQ</sequence>
<evidence type="ECO:0000313" key="2">
    <source>
        <dbReference type="EMBL" id="TRM61938.1"/>
    </source>
</evidence>
<protein>
    <submittedName>
        <fullName evidence="2">Uncharacterized protein</fullName>
    </submittedName>
</protein>
<accession>A0A550CAX1</accession>
<feature type="region of interest" description="Disordered" evidence="1">
    <location>
        <begin position="126"/>
        <end position="155"/>
    </location>
</feature>
<name>A0A550CAX1_9AGAR</name>
<dbReference type="Proteomes" id="UP000320762">
    <property type="component" value="Unassembled WGS sequence"/>
</dbReference>
<evidence type="ECO:0000256" key="1">
    <source>
        <dbReference type="SAM" id="MobiDB-lite"/>
    </source>
</evidence>
<evidence type="ECO:0000313" key="3">
    <source>
        <dbReference type="Proteomes" id="UP000320762"/>
    </source>
</evidence>
<organism evidence="2 3">
    <name type="scientific">Schizophyllum amplum</name>
    <dbReference type="NCBI Taxonomy" id="97359"/>
    <lineage>
        <taxon>Eukaryota</taxon>
        <taxon>Fungi</taxon>
        <taxon>Dikarya</taxon>
        <taxon>Basidiomycota</taxon>
        <taxon>Agaricomycotina</taxon>
        <taxon>Agaricomycetes</taxon>
        <taxon>Agaricomycetidae</taxon>
        <taxon>Agaricales</taxon>
        <taxon>Schizophyllaceae</taxon>
        <taxon>Schizophyllum</taxon>
    </lineage>
</organism>
<gene>
    <name evidence="2" type="ORF">BD626DRAFT_499290</name>
</gene>
<dbReference type="AlphaFoldDB" id="A0A550CAX1"/>
<comment type="caution">
    <text evidence="2">The sequence shown here is derived from an EMBL/GenBank/DDBJ whole genome shotgun (WGS) entry which is preliminary data.</text>
</comment>
<proteinExistence type="predicted"/>